<dbReference type="RefSeq" id="WP_266027468.1">
    <property type="nucleotide sequence ID" value="NZ_CP134165.1"/>
</dbReference>
<evidence type="ECO:0000313" key="2">
    <source>
        <dbReference type="Proteomes" id="UP001276300"/>
    </source>
</evidence>
<gene>
    <name evidence="1" type="ORF">QWU01_06645</name>
</gene>
<reference evidence="1" key="1">
    <citation type="journal article" date="2023" name="J Glob Antimicrob Resist">
        <title>Emergence of NDM-1 and KPC-3 carbapenemases in Kluyvera cryocrescens: Investigating genetic heterogeneity and acquisition routes of blaNDM-1 in Enterobacterales species in Portugal.</title>
        <authorList>
            <person name="Loiodice M."/>
            <person name="Ribeiro M."/>
            <person name="Peixe L."/>
            <person name="Novais A."/>
        </authorList>
    </citation>
    <scope>NUCLEOTIDE SEQUENCE</scope>
    <source>
        <strain evidence="1">K629</strain>
    </source>
</reference>
<organism evidence="1 2">
    <name type="scientific">Kluyvera cryocrescens</name>
    <name type="common">Kluyvera citrophila</name>
    <dbReference type="NCBI Taxonomy" id="580"/>
    <lineage>
        <taxon>Bacteria</taxon>
        <taxon>Pseudomonadati</taxon>
        <taxon>Pseudomonadota</taxon>
        <taxon>Gammaproteobacteria</taxon>
        <taxon>Enterobacterales</taxon>
        <taxon>Enterobacteriaceae</taxon>
        <taxon>Kluyvera</taxon>
    </lineage>
</organism>
<dbReference type="EMBL" id="JAUEQX010000006">
    <property type="protein sequence ID" value="MDW3776488.1"/>
    <property type="molecule type" value="Genomic_DNA"/>
</dbReference>
<sequence length="89" mass="9576">MCALLGGFLSVTSQAKSAGISENQIKQRIIEESIAAYPGNCPCPFNAMRNGRACGGRSAWSRKGGYSPICYSREVTAEMVKQWRAANAT</sequence>
<evidence type="ECO:0000313" key="1">
    <source>
        <dbReference type="EMBL" id="MDW3776488.1"/>
    </source>
</evidence>
<dbReference type="AlphaFoldDB" id="A0AAW9C4R6"/>
<dbReference type="Proteomes" id="UP001276300">
    <property type="component" value="Unassembled WGS sequence"/>
</dbReference>
<proteinExistence type="predicted"/>
<protein>
    <submittedName>
        <fullName evidence="1">Uncharacterized protein</fullName>
    </submittedName>
</protein>
<name>A0AAW9C4R6_KLUCR</name>
<accession>A0AAW9C4R6</accession>
<comment type="caution">
    <text evidence="1">The sequence shown here is derived from an EMBL/GenBank/DDBJ whole genome shotgun (WGS) entry which is preliminary data.</text>
</comment>